<accession>A0ABW1C6I1</accession>
<dbReference type="Proteomes" id="UP001596096">
    <property type="component" value="Unassembled WGS sequence"/>
</dbReference>
<keyword evidence="4" id="KW-1185">Reference proteome</keyword>
<dbReference type="PROSITE" id="PS51186">
    <property type="entry name" value="GNAT"/>
    <property type="match status" value="1"/>
</dbReference>
<feature type="region of interest" description="Disordered" evidence="1">
    <location>
        <begin position="98"/>
        <end position="122"/>
    </location>
</feature>
<keyword evidence="3" id="KW-0808">Transferase</keyword>
<evidence type="ECO:0000313" key="4">
    <source>
        <dbReference type="Proteomes" id="UP001596096"/>
    </source>
</evidence>
<dbReference type="InterPro" id="IPR000182">
    <property type="entry name" value="GNAT_dom"/>
</dbReference>
<sequence>MDIRRVTRSEAVEEAGHLFDAAPQRFADEDCHLLVAYVDGFPAGMVTGVEMPHPGKGTEMFLYELSVDDRFRGRGIGRSLVTALARLARERGCQGLWTATGEDDRPADDEDQAVHTWEFGRP</sequence>
<keyword evidence="3" id="KW-0012">Acyltransferase</keyword>
<evidence type="ECO:0000313" key="3">
    <source>
        <dbReference type="EMBL" id="MFC5820341.1"/>
    </source>
</evidence>
<dbReference type="RefSeq" id="WP_219545488.1">
    <property type="nucleotide sequence ID" value="NZ_JAHKRN010000016.1"/>
</dbReference>
<proteinExistence type="predicted"/>
<dbReference type="Pfam" id="PF00583">
    <property type="entry name" value="Acetyltransf_1"/>
    <property type="match status" value="1"/>
</dbReference>
<gene>
    <name evidence="3" type="ORF">ACFPUY_35020</name>
</gene>
<evidence type="ECO:0000259" key="2">
    <source>
        <dbReference type="PROSITE" id="PS51186"/>
    </source>
</evidence>
<reference evidence="4" key="1">
    <citation type="journal article" date="2019" name="Int. J. Syst. Evol. Microbiol.">
        <title>The Global Catalogue of Microorganisms (GCM) 10K type strain sequencing project: providing services to taxonomists for standard genome sequencing and annotation.</title>
        <authorList>
            <consortium name="The Broad Institute Genomics Platform"/>
            <consortium name="The Broad Institute Genome Sequencing Center for Infectious Disease"/>
            <person name="Wu L."/>
            <person name="Ma J."/>
        </authorList>
    </citation>
    <scope>NUCLEOTIDE SEQUENCE [LARGE SCALE GENOMIC DNA]</scope>
    <source>
        <strain evidence="4">CGMCC 4.7106</strain>
    </source>
</reference>
<dbReference type="GO" id="GO:0016746">
    <property type="term" value="F:acyltransferase activity"/>
    <property type="evidence" value="ECO:0007669"/>
    <property type="project" value="UniProtKB-KW"/>
</dbReference>
<organism evidence="3 4">
    <name type="scientific">Nonomuraea harbinensis</name>
    <dbReference type="NCBI Taxonomy" id="1286938"/>
    <lineage>
        <taxon>Bacteria</taxon>
        <taxon>Bacillati</taxon>
        <taxon>Actinomycetota</taxon>
        <taxon>Actinomycetes</taxon>
        <taxon>Streptosporangiales</taxon>
        <taxon>Streptosporangiaceae</taxon>
        <taxon>Nonomuraea</taxon>
    </lineage>
</organism>
<dbReference type="EC" id="2.3.-.-" evidence="3"/>
<dbReference type="CDD" id="cd04301">
    <property type="entry name" value="NAT_SF"/>
    <property type="match status" value="1"/>
</dbReference>
<protein>
    <submittedName>
        <fullName evidence="3">GNAT family N-acetyltransferase</fullName>
        <ecNumber evidence="3">2.3.-.-</ecNumber>
    </submittedName>
</protein>
<comment type="caution">
    <text evidence="3">The sequence shown here is derived from an EMBL/GenBank/DDBJ whole genome shotgun (WGS) entry which is preliminary data.</text>
</comment>
<dbReference type="EMBL" id="JBHSNW010000024">
    <property type="protein sequence ID" value="MFC5820341.1"/>
    <property type="molecule type" value="Genomic_DNA"/>
</dbReference>
<feature type="domain" description="N-acetyltransferase" evidence="2">
    <location>
        <begin position="1"/>
        <end position="122"/>
    </location>
</feature>
<name>A0ABW1C6I1_9ACTN</name>
<evidence type="ECO:0000256" key="1">
    <source>
        <dbReference type="SAM" id="MobiDB-lite"/>
    </source>
</evidence>